<dbReference type="EMBL" id="JABXBU010000030">
    <property type="protein sequence ID" value="KAF8784943.1"/>
    <property type="molecule type" value="Genomic_DNA"/>
</dbReference>
<reference evidence="2" key="2">
    <citation type="submission" date="2020-06" db="EMBL/GenBank/DDBJ databases">
        <authorList>
            <person name="Sheffer M."/>
        </authorList>
    </citation>
    <scope>NUCLEOTIDE SEQUENCE</scope>
</reference>
<comment type="caution">
    <text evidence="2">The sequence shown here is derived from an EMBL/GenBank/DDBJ whole genome shotgun (WGS) entry which is preliminary data.</text>
</comment>
<dbReference type="AlphaFoldDB" id="A0A8T0F7H1"/>
<dbReference type="OMA" id="CPCIDER"/>
<proteinExistence type="predicted"/>
<gene>
    <name evidence="2" type="ORF">HNY73_010550</name>
</gene>
<evidence type="ECO:0000313" key="2">
    <source>
        <dbReference type="EMBL" id="KAF8784943.1"/>
    </source>
</evidence>
<evidence type="ECO:0000313" key="3">
    <source>
        <dbReference type="Proteomes" id="UP000807504"/>
    </source>
</evidence>
<keyword evidence="3" id="KW-1185">Reference proteome</keyword>
<feature type="signal peptide" evidence="1">
    <location>
        <begin position="1"/>
        <end position="20"/>
    </location>
</feature>
<evidence type="ECO:0000256" key="1">
    <source>
        <dbReference type="SAM" id="SignalP"/>
    </source>
</evidence>
<accession>A0A8T0F7H1</accession>
<sequence length="215" mass="23116">MGFMYQILLCFAVILYSTEASLTVPGELMSPLGVPASMGPAGLNAIKLAVGGRLLNLLGAVRLGSVGSLPAGLLGPQFKGSGLAGLGQLMPRSADFSKRRGPNIPQTFDIRKASPTEIENFFAVLDKVDSNKCISRLVCEVGANPKVLEDLGHNIKDAMSSLRILEKNALSSKYKQVLLQGQKGSIEKCARNFKACDRRSYRLVKAFVKAFRGRS</sequence>
<reference evidence="2" key="1">
    <citation type="journal article" date="2020" name="bioRxiv">
        <title>Chromosome-level reference genome of the European wasp spider Argiope bruennichi: a resource for studies on range expansion and evolutionary adaptation.</title>
        <authorList>
            <person name="Sheffer M.M."/>
            <person name="Hoppe A."/>
            <person name="Krehenwinkel H."/>
            <person name="Uhl G."/>
            <person name="Kuss A.W."/>
            <person name="Jensen L."/>
            <person name="Jensen C."/>
            <person name="Gillespie R.G."/>
            <person name="Hoff K.J."/>
            <person name="Prost S."/>
        </authorList>
    </citation>
    <scope>NUCLEOTIDE SEQUENCE</scope>
</reference>
<organism evidence="2 3">
    <name type="scientific">Argiope bruennichi</name>
    <name type="common">Wasp spider</name>
    <name type="synonym">Aranea bruennichi</name>
    <dbReference type="NCBI Taxonomy" id="94029"/>
    <lineage>
        <taxon>Eukaryota</taxon>
        <taxon>Metazoa</taxon>
        <taxon>Ecdysozoa</taxon>
        <taxon>Arthropoda</taxon>
        <taxon>Chelicerata</taxon>
        <taxon>Arachnida</taxon>
        <taxon>Araneae</taxon>
        <taxon>Araneomorphae</taxon>
        <taxon>Entelegynae</taxon>
        <taxon>Araneoidea</taxon>
        <taxon>Araneidae</taxon>
        <taxon>Argiope</taxon>
    </lineage>
</organism>
<protein>
    <submittedName>
        <fullName evidence="2">Uncharacterized protein</fullName>
    </submittedName>
</protein>
<keyword evidence="1" id="KW-0732">Signal</keyword>
<dbReference type="OrthoDB" id="6428560at2759"/>
<dbReference type="Proteomes" id="UP000807504">
    <property type="component" value="Unassembled WGS sequence"/>
</dbReference>
<name>A0A8T0F7H1_ARGBR</name>
<feature type="chain" id="PRO_5035833926" evidence="1">
    <location>
        <begin position="21"/>
        <end position="215"/>
    </location>
</feature>